<comment type="caution">
    <text evidence="4">The sequence shown here is derived from an EMBL/GenBank/DDBJ whole genome shotgun (WGS) entry which is preliminary data.</text>
</comment>
<dbReference type="Gene3D" id="1.10.287.470">
    <property type="entry name" value="Helix hairpin bin"/>
    <property type="match status" value="1"/>
</dbReference>
<reference evidence="5" key="1">
    <citation type="journal article" date="2019" name="Int. J. Syst. Evol. Microbiol.">
        <title>The Global Catalogue of Microorganisms (GCM) 10K type strain sequencing project: providing services to taxonomists for standard genome sequencing and annotation.</title>
        <authorList>
            <consortium name="The Broad Institute Genomics Platform"/>
            <consortium name="The Broad Institute Genome Sequencing Center for Infectious Disease"/>
            <person name="Wu L."/>
            <person name="Ma J."/>
        </authorList>
    </citation>
    <scope>NUCLEOTIDE SEQUENCE [LARGE SCALE GENOMIC DNA]</scope>
    <source>
        <strain evidence="5">CCM 8749</strain>
    </source>
</reference>
<evidence type="ECO:0000259" key="2">
    <source>
        <dbReference type="Pfam" id="PF25967"/>
    </source>
</evidence>
<dbReference type="Gene3D" id="2.40.30.170">
    <property type="match status" value="1"/>
</dbReference>
<dbReference type="Gene3D" id="2.40.420.20">
    <property type="match status" value="1"/>
</dbReference>
<keyword evidence="5" id="KW-1185">Reference proteome</keyword>
<dbReference type="InterPro" id="IPR058647">
    <property type="entry name" value="BSH_CzcB-like"/>
</dbReference>
<accession>A0ABW1ISD8</accession>
<gene>
    <name evidence="4" type="ORF">ACFPXP_16525</name>
</gene>
<feature type="domain" description="CzcB-like barrel-sandwich hybrid" evidence="3">
    <location>
        <begin position="105"/>
        <end position="221"/>
    </location>
</feature>
<dbReference type="PANTHER" id="PTHR30469">
    <property type="entry name" value="MULTIDRUG RESISTANCE PROTEIN MDTA"/>
    <property type="match status" value="1"/>
</dbReference>
<organism evidence="4 5">
    <name type="scientific">Marinicrinis lubricantis</name>
    <dbReference type="NCBI Taxonomy" id="2086470"/>
    <lineage>
        <taxon>Bacteria</taxon>
        <taxon>Bacillati</taxon>
        <taxon>Bacillota</taxon>
        <taxon>Bacilli</taxon>
        <taxon>Bacillales</taxon>
        <taxon>Paenibacillaceae</taxon>
    </lineage>
</organism>
<evidence type="ECO:0000256" key="1">
    <source>
        <dbReference type="SAM" id="Coils"/>
    </source>
</evidence>
<sequence length="378" mass="41153">MFTKWWTENSSSKKTKMKQAAVISAVLVFSISSAGCSLLPDETAEEVLPPIQAPKLSEKPEYAVTTQTLETTVSGVGKLMSAREETLFFTDGTASGSESGSSGGGNILDIYVKAGDYVEAGTVIMELDTQTIEDNLRRARLDFRKNELDMKMKLREKDQYTPEEFEQFQIDFENARLEIVEMEEQIERAKLKAPFSGTIVSINVSRGDAVQAYKPVAVIADLTQLTVTAKLSQNDLQKVAPGMEAVVDINGIGSQQGTVKQLPVDNGEEQPTDPWGNPMPGNENDVESIEDYLVVELAGMPEGATRGTPLSVKVIVDRKENAVVIPPSALRTYGGRTYVQVVEEDGTKREVDVEVGQQTSTAVEIVKGLEPGQKVVGK</sequence>
<feature type="domain" description="Multidrug resistance protein MdtA-like C-terminal permuted SH3" evidence="2">
    <location>
        <begin position="321"/>
        <end position="376"/>
    </location>
</feature>
<dbReference type="InterPro" id="IPR058627">
    <property type="entry name" value="MdtA-like_C"/>
</dbReference>
<dbReference type="Pfam" id="PF25973">
    <property type="entry name" value="BSH_CzcB"/>
    <property type="match status" value="1"/>
</dbReference>
<dbReference type="EMBL" id="JBHSQV010000174">
    <property type="protein sequence ID" value="MFC5988012.1"/>
    <property type="molecule type" value="Genomic_DNA"/>
</dbReference>
<evidence type="ECO:0000313" key="5">
    <source>
        <dbReference type="Proteomes" id="UP001596250"/>
    </source>
</evidence>
<evidence type="ECO:0000313" key="4">
    <source>
        <dbReference type="EMBL" id="MFC5988012.1"/>
    </source>
</evidence>
<protein>
    <submittedName>
        <fullName evidence="4">Efflux RND transporter periplasmic adaptor subunit</fullName>
    </submittedName>
</protein>
<proteinExistence type="predicted"/>
<dbReference type="Gene3D" id="2.40.50.100">
    <property type="match status" value="1"/>
</dbReference>
<dbReference type="PANTHER" id="PTHR30469:SF33">
    <property type="entry name" value="SLR1207 PROTEIN"/>
    <property type="match status" value="1"/>
</dbReference>
<dbReference type="Proteomes" id="UP001596250">
    <property type="component" value="Unassembled WGS sequence"/>
</dbReference>
<feature type="coiled-coil region" evidence="1">
    <location>
        <begin position="165"/>
        <end position="192"/>
    </location>
</feature>
<dbReference type="SUPFAM" id="SSF111369">
    <property type="entry name" value="HlyD-like secretion proteins"/>
    <property type="match status" value="1"/>
</dbReference>
<name>A0ABW1ISD8_9BACL</name>
<dbReference type="Pfam" id="PF25967">
    <property type="entry name" value="RND-MFP_C"/>
    <property type="match status" value="1"/>
</dbReference>
<dbReference type="RefSeq" id="WP_379895450.1">
    <property type="nucleotide sequence ID" value="NZ_CBCSCT010000025.1"/>
</dbReference>
<keyword evidence="1" id="KW-0175">Coiled coil</keyword>
<evidence type="ECO:0000259" key="3">
    <source>
        <dbReference type="Pfam" id="PF25973"/>
    </source>
</evidence>